<feature type="transmembrane region" description="Helical" evidence="1">
    <location>
        <begin position="184"/>
        <end position="205"/>
    </location>
</feature>
<sequence>MNSPQRLHPITVLFAISANLKNMVIPLLVYAGINLVNRGGGQALIWIAVGTGLVVLFIITQAVLSWYRQVYFVENDEFRMERGAWLKKKIYIPLKRIQSVDNVETIWHRLFGVVQVRIETASGKEEPEAVLEAVTRSAADQLKYALMHQKAVGGAESKTPAHLNGETDREKPLLHTQRLSHSSLLLAGLTSGRLGVVLALLGPILSFADDVFRIDEGMIRGAYLWATGILSIGWLLFTVLLFSWLISIISTFVQDYRFTISRDHSHLIIQKGLLERRRTLIPLRRIQAVHLVENLARQPLGYATLHIESAGYGTEEDQKLVAFPLLKRSQAAIFLERFLPEFTEAAQAPIQPLPRRVWKRMVLYFLPLPLLLAAALTWFFPHGGSWGWLLLPLVFLYHHWRYHDAGWMLKERVVGFRSRRLNRVTTWLPGRAMQSRTLRYTPLSRRVNLASFRTVLASGNRYDSHWLEKKDVIRLIHQMDPERKRDEKLNEDSPFQELQ</sequence>
<dbReference type="Proteomes" id="UP000241639">
    <property type="component" value="Unassembled WGS sequence"/>
</dbReference>
<protein>
    <submittedName>
        <fullName evidence="3">Putative membrane protein</fullName>
    </submittedName>
</protein>
<reference evidence="3 4" key="1">
    <citation type="submission" date="2018-04" db="EMBL/GenBank/DDBJ databases">
        <title>Genomic Encyclopedia of Archaeal and Bacterial Type Strains, Phase II (KMG-II): from individual species to whole genera.</title>
        <authorList>
            <person name="Goeker M."/>
        </authorList>
    </citation>
    <scope>NUCLEOTIDE SEQUENCE [LARGE SCALE GENOMIC DNA]</scope>
    <source>
        <strain evidence="3 4">DSM 45169</strain>
    </source>
</reference>
<feature type="transmembrane region" description="Helical" evidence="1">
    <location>
        <begin position="45"/>
        <end position="67"/>
    </location>
</feature>
<feature type="domain" description="YdbS-like PH" evidence="2">
    <location>
        <begin position="66"/>
        <end position="144"/>
    </location>
</feature>
<name>A0A2T4Z858_9BACL</name>
<dbReference type="AlphaFoldDB" id="A0A2T4Z858"/>
<feature type="transmembrane region" description="Helical" evidence="1">
    <location>
        <begin position="361"/>
        <end position="380"/>
    </location>
</feature>
<feature type="transmembrane region" description="Helical" evidence="1">
    <location>
        <begin position="386"/>
        <end position="402"/>
    </location>
</feature>
<keyword evidence="4" id="KW-1185">Reference proteome</keyword>
<keyword evidence="1" id="KW-0472">Membrane</keyword>
<dbReference type="InterPro" id="IPR014529">
    <property type="entry name" value="UCP026631"/>
</dbReference>
<dbReference type="PANTHER" id="PTHR34473">
    <property type="entry name" value="UPF0699 TRANSMEMBRANE PROTEIN YDBS"/>
    <property type="match status" value="1"/>
</dbReference>
<gene>
    <name evidence="3" type="ORF">C8J48_0649</name>
</gene>
<dbReference type="EMBL" id="PZZP01000001">
    <property type="protein sequence ID" value="PTM58077.1"/>
    <property type="molecule type" value="Genomic_DNA"/>
</dbReference>
<feature type="transmembrane region" description="Helical" evidence="1">
    <location>
        <begin position="12"/>
        <end position="33"/>
    </location>
</feature>
<dbReference type="PANTHER" id="PTHR34473:SF2">
    <property type="entry name" value="UPF0699 TRANSMEMBRANE PROTEIN YDBT"/>
    <property type="match status" value="1"/>
</dbReference>
<evidence type="ECO:0000313" key="4">
    <source>
        <dbReference type="Proteomes" id="UP000241639"/>
    </source>
</evidence>
<dbReference type="PIRSF" id="PIRSF026631">
    <property type="entry name" value="UCP026631"/>
    <property type="match status" value="1"/>
</dbReference>
<organism evidence="3 4">
    <name type="scientific">Desmospora activa DSM 45169</name>
    <dbReference type="NCBI Taxonomy" id="1121389"/>
    <lineage>
        <taxon>Bacteria</taxon>
        <taxon>Bacillati</taxon>
        <taxon>Bacillota</taxon>
        <taxon>Bacilli</taxon>
        <taxon>Bacillales</taxon>
        <taxon>Thermoactinomycetaceae</taxon>
        <taxon>Desmospora</taxon>
    </lineage>
</organism>
<evidence type="ECO:0000259" key="2">
    <source>
        <dbReference type="Pfam" id="PF03703"/>
    </source>
</evidence>
<evidence type="ECO:0000256" key="1">
    <source>
        <dbReference type="SAM" id="Phobius"/>
    </source>
</evidence>
<dbReference type="InterPro" id="IPR005182">
    <property type="entry name" value="YdbS-like_PH"/>
</dbReference>
<accession>A0A2T4Z858</accession>
<dbReference type="OrthoDB" id="2195155at2"/>
<keyword evidence="1" id="KW-1133">Transmembrane helix</keyword>
<dbReference type="RefSeq" id="WP_107724929.1">
    <property type="nucleotide sequence ID" value="NZ_PZZP01000001.1"/>
</dbReference>
<keyword evidence="1" id="KW-0812">Transmembrane</keyword>
<dbReference type="Pfam" id="PF03703">
    <property type="entry name" value="bPH_2"/>
    <property type="match status" value="2"/>
</dbReference>
<evidence type="ECO:0000313" key="3">
    <source>
        <dbReference type="EMBL" id="PTM58077.1"/>
    </source>
</evidence>
<proteinExistence type="predicted"/>
<comment type="caution">
    <text evidence="3">The sequence shown here is derived from an EMBL/GenBank/DDBJ whole genome shotgun (WGS) entry which is preliminary data.</text>
</comment>
<feature type="transmembrane region" description="Helical" evidence="1">
    <location>
        <begin position="225"/>
        <end position="253"/>
    </location>
</feature>
<feature type="domain" description="YdbS-like PH" evidence="2">
    <location>
        <begin position="257"/>
        <end position="332"/>
    </location>
</feature>